<dbReference type="SMART" id="SM00450">
    <property type="entry name" value="RHOD"/>
    <property type="match status" value="1"/>
</dbReference>
<reference evidence="3 4" key="1">
    <citation type="submission" date="2013-03" db="EMBL/GenBank/DDBJ databases">
        <title>The Genome Sequence of Phialophora europaea CBS 101466.</title>
        <authorList>
            <consortium name="The Broad Institute Genomics Platform"/>
            <person name="Cuomo C."/>
            <person name="de Hoog S."/>
            <person name="Gorbushina A."/>
            <person name="Walker B."/>
            <person name="Young S.K."/>
            <person name="Zeng Q."/>
            <person name="Gargeya S."/>
            <person name="Fitzgerald M."/>
            <person name="Haas B."/>
            <person name="Abouelleil A."/>
            <person name="Allen A.W."/>
            <person name="Alvarado L."/>
            <person name="Arachchi H.M."/>
            <person name="Berlin A.M."/>
            <person name="Chapman S.B."/>
            <person name="Gainer-Dewar J."/>
            <person name="Goldberg J."/>
            <person name="Griggs A."/>
            <person name="Gujja S."/>
            <person name="Hansen M."/>
            <person name="Howarth C."/>
            <person name="Imamovic A."/>
            <person name="Ireland A."/>
            <person name="Larimer J."/>
            <person name="McCowan C."/>
            <person name="Murphy C."/>
            <person name="Pearson M."/>
            <person name="Poon T.W."/>
            <person name="Priest M."/>
            <person name="Roberts A."/>
            <person name="Saif S."/>
            <person name="Shea T."/>
            <person name="Sisk P."/>
            <person name="Sykes S."/>
            <person name="Wortman J."/>
            <person name="Nusbaum C."/>
            <person name="Birren B."/>
        </authorList>
    </citation>
    <scope>NUCLEOTIDE SEQUENCE [LARGE SCALE GENOMIC DNA]</scope>
    <source>
        <strain evidence="3 4">CBS 101466</strain>
    </source>
</reference>
<dbReference type="Pfam" id="PF00581">
    <property type="entry name" value="Rhodanese"/>
    <property type="match status" value="1"/>
</dbReference>
<organism evidence="3 4">
    <name type="scientific">Cyphellophora europaea (strain CBS 101466)</name>
    <name type="common">Phialophora europaea</name>
    <dbReference type="NCBI Taxonomy" id="1220924"/>
    <lineage>
        <taxon>Eukaryota</taxon>
        <taxon>Fungi</taxon>
        <taxon>Dikarya</taxon>
        <taxon>Ascomycota</taxon>
        <taxon>Pezizomycotina</taxon>
        <taxon>Eurotiomycetes</taxon>
        <taxon>Chaetothyriomycetidae</taxon>
        <taxon>Chaetothyriales</taxon>
        <taxon>Cyphellophoraceae</taxon>
        <taxon>Cyphellophora</taxon>
    </lineage>
</organism>
<dbReference type="GeneID" id="19970831"/>
<dbReference type="VEuPathDB" id="FungiDB:HMPREF1541_03492"/>
<dbReference type="AlphaFoldDB" id="W2RYH7"/>
<proteinExistence type="predicted"/>
<dbReference type="PANTHER" id="PTHR10828">
    <property type="entry name" value="M-PHASE INDUCER PHOSPHATASE DUAL SPECIFICITY PHOSPHATASE CDC25"/>
    <property type="match status" value="1"/>
</dbReference>
<gene>
    <name evidence="3" type="ORF">HMPREF1541_03492</name>
</gene>
<dbReference type="InterPro" id="IPR001763">
    <property type="entry name" value="Rhodanese-like_dom"/>
</dbReference>
<evidence type="ECO:0000313" key="3">
    <source>
        <dbReference type="EMBL" id="ETN41556.1"/>
    </source>
</evidence>
<sequence>MLSNLPKSITSPIERLASPLSRRNTATDEQPWHAAFPEPRHKADSIPDVEKEDVLALLKDGKEPGSRGGFLLVDVRRNDHEGGTIKGSINLPAQTLYHSLGTLLRLCQAAGVKEVAFYCGSSSGRGPRCAGWFADYLDDQGVKEDEVRSVVLEGGIKGWVKGGKDYIQYMDGYDKSTW</sequence>
<dbReference type="HOGENOM" id="CLU_107716_0_0_1"/>
<dbReference type="Proteomes" id="UP000030752">
    <property type="component" value="Unassembled WGS sequence"/>
</dbReference>
<feature type="region of interest" description="Disordered" evidence="1">
    <location>
        <begin position="1"/>
        <end position="47"/>
    </location>
</feature>
<protein>
    <recommendedName>
        <fullName evidence="2">Rhodanese domain-containing protein</fullName>
    </recommendedName>
</protein>
<name>W2RYH7_CYPE1</name>
<dbReference type="GO" id="GO:0005737">
    <property type="term" value="C:cytoplasm"/>
    <property type="evidence" value="ECO:0007669"/>
    <property type="project" value="TreeGrafter"/>
</dbReference>
<feature type="compositionally biased region" description="Polar residues" evidence="1">
    <location>
        <begin position="1"/>
        <end position="11"/>
    </location>
</feature>
<evidence type="ECO:0000259" key="2">
    <source>
        <dbReference type="PROSITE" id="PS50206"/>
    </source>
</evidence>
<dbReference type="Gene3D" id="3.40.250.10">
    <property type="entry name" value="Rhodanese-like domain"/>
    <property type="match status" value="1"/>
</dbReference>
<keyword evidence="4" id="KW-1185">Reference proteome</keyword>
<dbReference type="InParanoid" id="W2RYH7"/>
<dbReference type="SUPFAM" id="SSF52821">
    <property type="entry name" value="Rhodanese/Cell cycle control phosphatase"/>
    <property type="match status" value="1"/>
</dbReference>
<feature type="domain" description="Rhodanese" evidence="2">
    <location>
        <begin position="66"/>
        <end position="168"/>
    </location>
</feature>
<dbReference type="STRING" id="1220924.W2RYH7"/>
<dbReference type="OrthoDB" id="8300214at2759"/>
<dbReference type="FunCoup" id="W2RYH7">
    <property type="interactions" value="52"/>
</dbReference>
<evidence type="ECO:0000256" key="1">
    <source>
        <dbReference type="SAM" id="MobiDB-lite"/>
    </source>
</evidence>
<dbReference type="PANTHER" id="PTHR10828:SF50">
    <property type="entry name" value="REDUCTASE (ARC2), PUTATIVE (AFU_ORTHOLOGUE AFUA_6G13400)-RELATED"/>
    <property type="match status" value="1"/>
</dbReference>
<dbReference type="InterPro" id="IPR036873">
    <property type="entry name" value="Rhodanese-like_dom_sf"/>
</dbReference>
<dbReference type="EMBL" id="KB822719">
    <property type="protein sequence ID" value="ETN41556.1"/>
    <property type="molecule type" value="Genomic_DNA"/>
</dbReference>
<dbReference type="eggNOG" id="ENOG502S328">
    <property type="taxonomic scope" value="Eukaryota"/>
</dbReference>
<feature type="compositionally biased region" description="Basic and acidic residues" evidence="1">
    <location>
        <begin position="38"/>
        <end position="47"/>
    </location>
</feature>
<dbReference type="RefSeq" id="XP_008716065.1">
    <property type="nucleotide sequence ID" value="XM_008717843.1"/>
</dbReference>
<dbReference type="PROSITE" id="PS50206">
    <property type="entry name" value="RHODANESE_3"/>
    <property type="match status" value="1"/>
</dbReference>
<accession>W2RYH7</accession>
<evidence type="ECO:0000313" key="4">
    <source>
        <dbReference type="Proteomes" id="UP000030752"/>
    </source>
</evidence>
<dbReference type="GO" id="GO:0005634">
    <property type="term" value="C:nucleus"/>
    <property type="evidence" value="ECO:0007669"/>
    <property type="project" value="TreeGrafter"/>
</dbReference>
<dbReference type="GO" id="GO:0004725">
    <property type="term" value="F:protein tyrosine phosphatase activity"/>
    <property type="evidence" value="ECO:0007669"/>
    <property type="project" value="TreeGrafter"/>
</dbReference>